<dbReference type="Proteomes" id="UP000192656">
    <property type="component" value="Unassembled WGS sequence"/>
</dbReference>
<feature type="signal peptide" evidence="1">
    <location>
        <begin position="1"/>
        <end position="24"/>
    </location>
</feature>
<evidence type="ECO:0000313" key="2">
    <source>
        <dbReference type="EMBL" id="SMC78135.1"/>
    </source>
</evidence>
<organism evidence="2 3">
    <name type="scientific">Fulvimarina manganoxydans</name>
    <dbReference type="NCBI Taxonomy" id="937218"/>
    <lineage>
        <taxon>Bacteria</taxon>
        <taxon>Pseudomonadati</taxon>
        <taxon>Pseudomonadota</taxon>
        <taxon>Alphaproteobacteria</taxon>
        <taxon>Hyphomicrobiales</taxon>
        <taxon>Aurantimonadaceae</taxon>
        <taxon>Fulvimarina</taxon>
    </lineage>
</organism>
<dbReference type="AlphaFoldDB" id="A0A1W2BYR7"/>
<keyword evidence="3" id="KW-1185">Reference proteome</keyword>
<proteinExistence type="predicted"/>
<accession>A0A1W2BYR7</accession>
<sequence length="388" mass="40366">MSARHSFLGAVLAGGTILSGVVPAAAVCDGCVVSAIHNMNANLSAHQDQTTAAVNQTTSAVVTAQNAIVAAITQGTAQVSGYQAQTTEANRRIEEAAQINDTTRARQEARARAEGGRYDPAASACTDLTGIFSFGGGQSVQGLGGNDVVNISRNRSRGNGGEGAAVRSGGLAVASEIVSARDTYEGYGGYLDPTSDLRFLTENQTLDTSKEDNVKILARLIDNIVDPTPARPISEAEAKTPQGRAQIAARTVDDARRSAASAVFAHLGELTAPTGGAELANWAKGAVTDAYPNTVGDKVSYQQAIDIFVQSRFANPDWHQQLAKMSPAAVAREMALTMALNLHVNWMRFQLEQRMAAVQAANLAVNLDQSDGTSTAIPTNIPAAGGGS</sequence>
<dbReference type="RefSeq" id="WP_084410030.1">
    <property type="nucleotide sequence ID" value="NZ_FWXR01000008.1"/>
</dbReference>
<gene>
    <name evidence="2" type="ORF">SAMN06297251_10847</name>
</gene>
<evidence type="ECO:0008006" key="4">
    <source>
        <dbReference type="Google" id="ProtNLM"/>
    </source>
</evidence>
<protein>
    <recommendedName>
        <fullName evidence="4">TraW protein</fullName>
    </recommendedName>
</protein>
<evidence type="ECO:0000256" key="1">
    <source>
        <dbReference type="SAM" id="SignalP"/>
    </source>
</evidence>
<dbReference type="EMBL" id="FWXR01000008">
    <property type="protein sequence ID" value="SMC78135.1"/>
    <property type="molecule type" value="Genomic_DNA"/>
</dbReference>
<keyword evidence="1" id="KW-0732">Signal</keyword>
<evidence type="ECO:0000313" key="3">
    <source>
        <dbReference type="Proteomes" id="UP000192656"/>
    </source>
</evidence>
<dbReference type="STRING" id="937218.SAMN06297251_10847"/>
<reference evidence="2 3" key="1">
    <citation type="submission" date="2017-04" db="EMBL/GenBank/DDBJ databases">
        <authorList>
            <person name="Afonso C.L."/>
            <person name="Miller P.J."/>
            <person name="Scott M.A."/>
            <person name="Spackman E."/>
            <person name="Goraichik I."/>
            <person name="Dimitrov K.M."/>
            <person name="Suarez D.L."/>
            <person name="Swayne D.E."/>
        </authorList>
    </citation>
    <scope>NUCLEOTIDE SEQUENCE [LARGE SCALE GENOMIC DNA]</scope>
    <source>
        <strain evidence="2 3">CGMCC 1.10972</strain>
    </source>
</reference>
<feature type="chain" id="PRO_5012167433" description="TraW protein" evidence="1">
    <location>
        <begin position="25"/>
        <end position="388"/>
    </location>
</feature>
<name>A0A1W2BYR7_9HYPH</name>